<name>A0ABP3GVL9_9ALTE</name>
<keyword evidence="5" id="KW-1185">Reference proteome</keyword>
<organism evidence="4 5">
    <name type="scientific">Bowmanella denitrificans</name>
    <dbReference type="NCBI Taxonomy" id="366582"/>
    <lineage>
        <taxon>Bacteria</taxon>
        <taxon>Pseudomonadati</taxon>
        <taxon>Pseudomonadota</taxon>
        <taxon>Gammaproteobacteria</taxon>
        <taxon>Alteromonadales</taxon>
        <taxon>Alteromonadaceae</taxon>
        <taxon>Bowmanella</taxon>
    </lineage>
</organism>
<evidence type="ECO:0000259" key="3">
    <source>
        <dbReference type="Pfam" id="PF01370"/>
    </source>
</evidence>
<reference evidence="5" key="1">
    <citation type="journal article" date="2019" name="Int. J. Syst. Evol. Microbiol.">
        <title>The Global Catalogue of Microorganisms (GCM) 10K type strain sequencing project: providing services to taxonomists for standard genome sequencing and annotation.</title>
        <authorList>
            <consortium name="The Broad Institute Genomics Platform"/>
            <consortium name="The Broad Institute Genome Sequencing Center for Infectious Disease"/>
            <person name="Wu L."/>
            <person name="Ma J."/>
        </authorList>
    </citation>
    <scope>NUCLEOTIDE SEQUENCE [LARGE SCALE GENOMIC DNA]</scope>
    <source>
        <strain evidence="5">JCM 13378</strain>
    </source>
</reference>
<sequence>MPAPTKRLILTGATGFVGKACLTHFQNLGYKVVALGRKAPLQCEDFIEKQINAEEEYKGVFCQGDVVIHCAARAHVMRDDAEEPLALYRQVNTAGTLNLAKQAEKAGVKRFIFLSSIKVNGESTQPGRPFCASDNRGPSDPYAISKAEAETGLLELAEHSQMEVVIIRPPLVYGPGVKANFASMIKLAKANLPLPLASVNNKRSMVSLPNLVSLIETCINHPNAANKVFLVSDNHDVSTSELLSTLTRLNGKKPRLWLFPVGLLKFAAGLVGKSAVTDRLCSNLQVNIADTINTLNWLPPVTFEQGLAECLQGTKHSQ</sequence>
<proteinExistence type="inferred from homology"/>
<evidence type="ECO:0000313" key="5">
    <source>
        <dbReference type="Proteomes" id="UP001501757"/>
    </source>
</evidence>
<gene>
    <name evidence="4" type="ORF">GCM10009092_17510</name>
</gene>
<dbReference type="CDD" id="cd05232">
    <property type="entry name" value="UDP_G4E_4_SDR_e"/>
    <property type="match status" value="1"/>
</dbReference>
<protein>
    <submittedName>
        <fullName evidence="4">SDR family oxidoreductase</fullName>
    </submittedName>
</protein>
<evidence type="ECO:0000313" key="4">
    <source>
        <dbReference type="EMBL" id="GAA0353630.1"/>
    </source>
</evidence>
<evidence type="ECO:0000256" key="1">
    <source>
        <dbReference type="ARBA" id="ARBA00005125"/>
    </source>
</evidence>
<dbReference type="SUPFAM" id="SSF51735">
    <property type="entry name" value="NAD(P)-binding Rossmann-fold domains"/>
    <property type="match status" value="1"/>
</dbReference>
<dbReference type="Gene3D" id="3.40.50.720">
    <property type="entry name" value="NAD(P)-binding Rossmann-like Domain"/>
    <property type="match status" value="1"/>
</dbReference>
<feature type="domain" description="NAD-dependent epimerase/dehydratase" evidence="3">
    <location>
        <begin position="9"/>
        <end position="226"/>
    </location>
</feature>
<dbReference type="InterPro" id="IPR036291">
    <property type="entry name" value="NAD(P)-bd_dom_sf"/>
</dbReference>
<dbReference type="EMBL" id="BAAAEI010000007">
    <property type="protein sequence ID" value="GAA0353630.1"/>
    <property type="molecule type" value="Genomic_DNA"/>
</dbReference>
<evidence type="ECO:0000256" key="2">
    <source>
        <dbReference type="ARBA" id="ARBA00007637"/>
    </source>
</evidence>
<dbReference type="InterPro" id="IPR001509">
    <property type="entry name" value="Epimerase_deHydtase"/>
</dbReference>
<comment type="similarity">
    <text evidence="2">Belongs to the NAD(P)-dependent epimerase/dehydratase family.</text>
</comment>
<comment type="caution">
    <text evidence="4">The sequence shown here is derived from an EMBL/GenBank/DDBJ whole genome shotgun (WGS) entry which is preliminary data.</text>
</comment>
<accession>A0ABP3GVL9</accession>
<dbReference type="Proteomes" id="UP001501757">
    <property type="component" value="Unassembled WGS sequence"/>
</dbReference>
<comment type="pathway">
    <text evidence="1">Bacterial outer membrane biogenesis; LPS O-antigen biosynthesis.</text>
</comment>
<dbReference type="Pfam" id="PF01370">
    <property type="entry name" value="Epimerase"/>
    <property type="match status" value="1"/>
</dbReference>
<dbReference type="PANTHER" id="PTHR43000">
    <property type="entry name" value="DTDP-D-GLUCOSE 4,6-DEHYDRATASE-RELATED"/>
    <property type="match status" value="1"/>
</dbReference>
<dbReference type="RefSeq" id="WP_343844246.1">
    <property type="nucleotide sequence ID" value="NZ_BAAAEI010000007.1"/>
</dbReference>